<name>A0ABV0N6N5_9TELE</name>
<keyword evidence="2" id="KW-1185">Reference proteome</keyword>
<evidence type="ECO:0000313" key="1">
    <source>
        <dbReference type="EMBL" id="MEQ2167050.1"/>
    </source>
</evidence>
<dbReference type="EMBL" id="JAHRIO010029992">
    <property type="protein sequence ID" value="MEQ2167050.1"/>
    <property type="molecule type" value="Genomic_DNA"/>
</dbReference>
<protein>
    <submittedName>
        <fullName evidence="1">Uncharacterized protein</fullName>
    </submittedName>
</protein>
<comment type="caution">
    <text evidence="1">The sequence shown here is derived from an EMBL/GenBank/DDBJ whole genome shotgun (WGS) entry which is preliminary data.</text>
</comment>
<organism evidence="1 2">
    <name type="scientific">Goodea atripinnis</name>
    <dbReference type="NCBI Taxonomy" id="208336"/>
    <lineage>
        <taxon>Eukaryota</taxon>
        <taxon>Metazoa</taxon>
        <taxon>Chordata</taxon>
        <taxon>Craniata</taxon>
        <taxon>Vertebrata</taxon>
        <taxon>Euteleostomi</taxon>
        <taxon>Actinopterygii</taxon>
        <taxon>Neopterygii</taxon>
        <taxon>Teleostei</taxon>
        <taxon>Neoteleostei</taxon>
        <taxon>Acanthomorphata</taxon>
        <taxon>Ovalentaria</taxon>
        <taxon>Atherinomorphae</taxon>
        <taxon>Cyprinodontiformes</taxon>
        <taxon>Goodeidae</taxon>
        <taxon>Goodea</taxon>
    </lineage>
</organism>
<gene>
    <name evidence="1" type="ORF">GOODEAATRI_000232</name>
</gene>
<reference evidence="1 2" key="1">
    <citation type="submission" date="2021-06" db="EMBL/GenBank/DDBJ databases">
        <authorList>
            <person name="Palmer J.M."/>
        </authorList>
    </citation>
    <scope>NUCLEOTIDE SEQUENCE [LARGE SCALE GENOMIC DNA]</scope>
    <source>
        <strain evidence="1 2">GA_2019</strain>
        <tissue evidence="1">Muscle</tissue>
    </source>
</reference>
<sequence length="123" mass="13787">MHHNGGGLFRMTFRTSSPPQIKLHEALLVHLSHKVLMKSNDACVFIVIKCETVQAKYFRKGKKHKMHWNLLCFSFSANLWYRPAGLGSAALGQCWEVLGSVCMNLACSSHELSFPATVQKHGC</sequence>
<dbReference type="Proteomes" id="UP001476798">
    <property type="component" value="Unassembled WGS sequence"/>
</dbReference>
<accession>A0ABV0N6N5</accession>
<proteinExistence type="predicted"/>
<evidence type="ECO:0000313" key="2">
    <source>
        <dbReference type="Proteomes" id="UP001476798"/>
    </source>
</evidence>